<proteinExistence type="predicted"/>
<protein>
    <submittedName>
        <fullName evidence="1">Uncharacterized protein</fullName>
    </submittedName>
</protein>
<keyword evidence="2" id="KW-1185">Reference proteome</keyword>
<dbReference type="Proteomes" id="UP000237000">
    <property type="component" value="Unassembled WGS sequence"/>
</dbReference>
<dbReference type="InParanoid" id="A0A2P5FBN8"/>
<organism evidence="1 2">
    <name type="scientific">Trema orientale</name>
    <name type="common">Charcoal tree</name>
    <name type="synonym">Celtis orientalis</name>
    <dbReference type="NCBI Taxonomy" id="63057"/>
    <lineage>
        <taxon>Eukaryota</taxon>
        <taxon>Viridiplantae</taxon>
        <taxon>Streptophyta</taxon>
        <taxon>Embryophyta</taxon>
        <taxon>Tracheophyta</taxon>
        <taxon>Spermatophyta</taxon>
        <taxon>Magnoliopsida</taxon>
        <taxon>eudicotyledons</taxon>
        <taxon>Gunneridae</taxon>
        <taxon>Pentapetalae</taxon>
        <taxon>rosids</taxon>
        <taxon>fabids</taxon>
        <taxon>Rosales</taxon>
        <taxon>Cannabaceae</taxon>
        <taxon>Trema</taxon>
    </lineage>
</organism>
<dbReference type="EMBL" id="JXTC01000046">
    <property type="protein sequence ID" value="PON95184.1"/>
    <property type="molecule type" value="Genomic_DNA"/>
</dbReference>
<dbReference type="InterPro" id="IPR019341">
    <property type="entry name" value="Alpha/Gamma-adaptin-bd_p34"/>
</dbReference>
<reference evidence="2" key="1">
    <citation type="submission" date="2016-06" db="EMBL/GenBank/DDBJ databases">
        <title>Parallel loss of symbiosis genes in relatives of nitrogen-fixing non-legume Parasponia.</title>
        <authorList>
            <person name="Van Velzen R."/>
            <person name="Holmer R."/>
            <person name="Bu F."/>
            <person name="Rutten L."/>
            <person name="Van Zeijl A."/>
            <person name="Liu W."/>
            <person name="Santuari L."/>
            <person name="Cao Q."/>
            <person name="Sharma T."/>
            <person name="Shen D."/>
            <person name="Roswanjaya Y."/>
            <person name="Wardhani T."/>
            <person name="Kalhor M.S."/>
            <person name="Jansen J."/>
            <person name="Van den Hoogen J."/>
            <person name="Gungor B."/>
            <person name="Hartog M."/>
            <person name="Hontelez J."/>
            <person name="Verver J."/>
            <person name="Yang W.-C."/>
            <person name="Schijlen E."/>
            <person name="Repin R."/>
            <person name="Schilthuizen M."/>
            <person name="Schranz E."/>
            <person name="Heidstra R."/>
            <person name="Miyata K."/>
            <person name="Fedorova E."/>
            <person name="Kohlen W."/>
            <person name="Bisseling T."/>
            <person name="Smit S."/>
            <person name="Geurts R."/>
        </authorList>
    </citation>
    <scope>NUCLEOTIDE SEQUENCE [LARGE SCALE GENOMIC DNA]</scope>
    <source>
        <strain evidence="2">cv. RG33-2</strain>
    </source>
</reference>
<dbReference type="OrthoDB" id="1646967at2759"/>
<dbReference type="PANTHER" id="PTHR14659:SF1">
    <property type="entry name" value="ALPHA- AND GAMMA-ADAPTIN-BINDING PROTEIN P34"/>
    <property type="match status" value="1"/>
</dbReference>
<accession>A0A2P5FBN8</accession>
<dbReference type="AlphaFoldDB" id="A0A2P5FBN8"/>
<comment type="caution">
    <text evidence="1">The sequence shown here is derived from an EMBL/GenBank/DDBJ whole genome shotgun (WGS) entry which is preliminary data.</text>
</comment>
<sequence>MVNRLKAASILTFSNDFCLSRLISADFEDASDSSSEELLHGWTINTKYYTADVSVCVAHLHDRFSISTLPIYTRLAALVMVFNMNDLSSLVALQNWVTHNDVQKFEILLSLTQYTKVFIVRA</sequence>
<dbReference type="PANTHER" id="PTHR14659">
    <property type="entry name" value="ALPHA- AND GAMMA-ADAPTIN-BINDING PROTEIN P34"/>
    <property type="match status" value="1"/>
</dbReference>
<name>A0A2P5FBN8_TREOI</name>
<gene>
    <name evidence="1" type="ORF">TorRG33x02_090760</name>
</gene>
<dbReference type="Gene3D" id="3.40.50.11960">
    <property type="match status" value="1"/>
</dbReference>
<evidence type="ECO:0000313" key="2">
    <source>
        <dbReference type="Proteomes" id="UP000237000"/>
    </source>
</evidence>
<dbReference type="STRING" id="63057.A0A2P5FBN8"/>
<evidence type="ECO:0000313" key="1">
    <source>
        <dbReference type="EMBL" id="PON95184.1"/>
    </source>
</evidence>